<evidence type="ECO:0000256" key="4">
    <source>
        <dbReference type="ARBA" id="ARBA00023136"/>
    </source>
</evidence>
<reference evidence="7" key="1">
    <citation type="submission" date="2016-11" db="EMBL/GenBank/DDBJ databases">
        <authorList>
            <person name="Varghese N."/>
            <person name="Submissions S."/>
        </authorList>
    </citation>
    <scope>NUCLEOTIDE SEQUENCE [LARGE SCALE GENOMIC DNA]</scope>
    <source>
        <strain evidence="7">DSM 22623</strain>
    </source>
</reference>
<keyword evidence="2 5" id="KW-0812">Transmembrane</keyword>
<evidence type="ECO:0000256" key="2">
    <source>
        <dbReference type="ARBA" id="ARBA00022692"/>
    </source>
</evidence>
<dbReference type="AlphaFoldDB" id="A0A1M6A9T0"/>
<dbReference type="InterPro" id="IPR000537">
    <property type="entry name" value="UbiA_prenyltransferase"/>
</dbReference>
<dbReference type="GO" id="GO:0016020">
    <property type="term" value="C:membrane"/>
    <property type="evidence" value="ECO:0007669"/>
    <property type="project" value="UniProtKB-SubCell"/>
</dbReference>
<evidence type="ECO:0000256" key="3">
    <source>
        <dbReference type="ARBA" id="ARBA00022989"/>
    </source>
</evidence>
<feature type="transmembrane region" description="Helical" evidence="5">
    <location>
        <begin position="158"/>
        <end position="177"/>
    </location>
</feature>
<proteinExistence type="predicted"/>
<keyword evidence="7" id="KW-1185">Reference proteome</keyword>
<keyword evidence="3 5" id="KW-1133">Transmembrane helix</keyword>
<dbReference type="Pfam" id="PF01040">
    <property type="entry name" value="UbiA"/>
    <property type="match status" value="1"/>
</dbReference>
<feature type="transmembrane region" description="Helical" evidence="5">
    <location>
        <begin position="269"/>
        <end position="288"/>
    </location>
</feature>
<dbReference type="STRING" id="570521.SAMN04488508_101180"/>
<evidence type="ECO:0000313" key="6">
    <source>
        <dbReference type="EMBL" id="SHI33284.1"/>
    </source>
</evidence>
<dbReference type="EMBL" id="FQYP01000001">
    <property type="protein sequence ID" value="SHI33284.1"/>
    <property type="molecule type" value="Genomic_DNA"/>
</dbReference>
<keyword evidence="4 5" id="KW-0472">Membrane</keyword>
<feature type="transmembrane region" description="Helical" evidence="5">
    <location>
        <begin position="127"/>
        <end position="146"/>
    </location>
</feature>
<name>A0A1M6A9T0_9FLAO</name>
<evidence type="ECO:0000256" key="1">
    <source>
        <dbReference type="ARBA" id="ARBA00004141"/>
    </source>
</evidence>
<organism evidence="6 7">
    <name type="scientific">Aquimarina spongiae</name>
    <dbReference type="NCBI Taxonomy" id="570521"/>
    <lineage>
        <taxon>Bacteria</taxon>
        <taxon>Pseudomonadati</taxon>
        <taxon>Bacteroidota</taxon>
        <taxon>Flavobacteriia</taxon>
        <taxon>Flavobacteriales</taxon>
        <taxon>Flavobacteriaceae</taxon>
        <taxon>Aquimarina</taxon>
    </lineage>
</organism>
<dbReference type="NCBIfam" id="NF009512">
    <property type="entry name" value="PRK12872.1-1"/>
    <property type="match status" value="1"/>
</dbReference>
<feature type="transmembrane region" description="Helical" evidence="5">
    <location>
        <begin position="72"/>
        <end position="92"/>
    </location>
</feature>
<dbReference type="Proteomes" id="UP000184432">
    <property type="component" value="Unassembled WGS sequence"/>
</dbReference>
<feature type="transmembrane region" description="Helical" evidence="5">
    <location>
        <begin position="12"/>
        <end position="28"/>
    </location>
</feature>
<dbReference type="GO" id="GO:0016765">
    <property type="term" value="F:transferase activity, transferring alkyl or aryl (other than methyl) groups"/>
    <property type="evidence" value="ECO:0007669"/>
    <property type="project" value="InterPro"/>
</dbReference>
<gene>
    <name evidence="6" type="ORF">SAMN04488508_101180</name>
</gene>
<evidence type="ECO:0000313" key="7">
    <source>
        <dbReference type="Proteomes" id="UP000184432"/>
    </source>
</evidence>
<dbReference type="RefSeq" id="WP_073312654.1">
    <property type="nucleotide sequence ID" value="NZ_FQYP01000001.1"/>
</dbReference>
<feature type="transmembrane region" description="Helical" evidence="5">
    <location>
        <begin position="210"/>
        <end position="230"/>
    </location>
</feature>
<feature type="transmembrane region" description="Helical" evidence="5">
    <location>
        <begin position="40"/>
        <end position="60"/>
    </location>
</feature>
<keyword evidence="6" id="KW-0808">Transferase</keyword>
<sequence>MLSILKIIKFDNLLIIAIAQLCIRYGLFEPFGIAITLNGFGIFLLILATLSIAAAGNVIIHLNDDEKTNEKLGNRLFIIFNVIGVLLGFYLSNLIGRPGFAVLFIIVSGIFYMYATYLKEILVVKNIIIGVLATLSILAIGIFDLLPAITEKNRESQTVIFSIIFDYSVFAFLIIVLREILKDCLNVDKDHNMGLKTIPIVLGKERTIKLIGILAVLPIAAVIYYIYTYLFSNSLAVVAVLALIVAPLIFFIIKSFTAETDKQLRLLKHLLRIVLLITAISLLMYQYLLK</sequence>
<accession>A0A1M6A9T0</accession>
<feature type="transmembrane region" description="Helical" evidence="5">
    <location>
        <begin position="236"/>
        <end position="257"/>
    </location>
</feature>
<dbReference type="Gene3D" id="1.20.120.1780">
    <property type="entry name" value="UbiA prenyltransferase"/>
    <property type="match status" value="1"/>
</dbReference>
<comment type="subcellular location">
    <subcellularLocation>
        <location evidence="1">Membrane</location>
        <topology evidence="1">Multi-pass membrane protein</topology>
    </subcellularLocation>
</comment>
<evidence type="ECO:0000256" key="5">
    <source>
        <dbReference type="SAM" id="Phobius"/>
    </source>
</evidence>
<protein>
    <submittedName>
        <fullName evidence="6">4-hydroxybenzoate polyprenyltransferase</fullName>
    </submittedName>
</protein>
<feature type="transmembrane region" description="Helical" evidence="5">
    <location>
        <begin position="98"/>
        <end position="115"/>
    </location>
</feature>